<evidence type="ECO:0000313" key="2">
    <source>
        <dbReference type="EMBL" id="GII90649.1"/>
    </source>
</evidence>
<evidence type="ECO:0000313" key="3">
    <source>
        <dbReference type="Proteomes" id="UP000606172"/>
    </source>
</evidence>
<keyword evidence="3" id="KW-1185">Reference proteome</keyword>
<proteinExistence type="predicted"/>
<accession>A0A919VA14</accession>
<dbReference type="AlphaFoldDB" id="A0A919VA14"/>
<protein>
    <submittedName>
        <fullName evidence="2">Uncharacterized protein</fullName>
    </submittedName>
</protein>
<name>A0A919VA14_9ACTN</name>
<reference evidence="2" key="1">
    <citation type="submission" date="2021-01" db="EMBL/GenBank/DDBJ databases">
        <title>Whole genome shotgun sequence of Sinosporangium siamense NBRC 109515.</title>
        <authorList>
            <person name="Komaki H."/>
            <person name="Tamura T."/>
        </authorList>
    </citation>
    <scope>NUCLEOTIDE SEQUENCE</scope>
    <source>
        <strain evidence="2">NBRC 109515</strain>
    </source>
</reference>
<comment type="caution">
    <text evidence="2">The sequence shown here is derived from an EMBL/GenBank/DDBJ whole genome shotgun (WGS) entry which is preliminary data.</text>
</comment>
<feature type="region of interest" description="Disordered" evidence="1">
    <location>
        <begin position="12"/>
        <end position="54"/>
    </location>
</feature>
<dbReference type="Proteomes" id="UP000606172">
    <property type="component" value="Unassembled WGS sequence"/>
</dbReference>
<dbReference type="EMBL" id="BOOW01000006">
    <property type="protein sequence ID" value="GII90649.1"/>
    <property type="molecule type" value="Genomic_DNA"/>
</dbReference>
<gene>
    <name evidence="2" type="ORF">Ssi02_08800</name>
</gene>
<evidence type="ECO:0000256" key="1">
    <source>
        <dbReference type="SAM" id="MobiDB-lite"/>
    </source>
</evidence>
<organism evidence="2 3">
    <name type="scientific">Sinosporangium siamense</name>
    <dbReference type="NCBI Taxonomy" id="1367973"/>
    <lineage>
        <taxon>Bacteria</taxon>
        <taxon>Bacillati</taxon>
        <taxon>Actinomycetota</taxon>
        <taxon>Actinomycetes</taxon>
        <taxon>Streptosporangiales</taxon>
        <taxon>Streptosporangiaceae</taxon>
        <taxon>Sinosporangium</taxon>
    </lineage>
</organism>
<sequence>MCFARNVGYATMDGEGDGGTRKPVRLRRGPATVIGERIPTPPLPAYGWEGRDEL</sequence>